<evidence type="ECO:0000313" key="2">
    <source>
        <dbReference type="Proteomes" id="UP000054018"/>
    </source>
</evidence>
<keyword evidence="2" id="KW-1185">Reference proteome</keyword>
<organism evidence="1 2">
    <name type="scientific">Pisolithus microcarpus 441</name>
    <dbReference type="NCBI Taxonomy" id="765257"/>
    <lineage>
        <taxon>Eukaryota</taxon>
        <taxon>Fungi</taxon>
        <taxon>Dikarya</taxon>
        <taxon>Basidiomycota</taxon>
        <taxon>Agaricomycotina</taxon>
        <taxon>Agaricomycetes</taxon>
        <taxon>Agaricomycetidae</taxon>
        <taxon>Boletales</taxon>
        <taxon>Sclerodermatineae</taxon>
        <taxon>Pisolithaceae</taxon>
        <taxon>Pisolithus</taxon>
    </lineage>
</organism>
<dbReference type="AlphaFoldDB" id="A0A0C9ZSE8"/>
<accession>A0A0C9ZSE8</accession>
<evidence type="ECO:0000313" key="1">
    <source>
        <dbReference type="EMBL" id="KIK25167.1"/>
    </source>
</evidence>
<gene>
    <name evidence="1" type="ORF">PISMIDRAFT_677409</name>
</gene>
<name>A0A0C9ZSE8_9AGAM</name>
<dbReference type="EMBL" id="KN833710">
    <property type="protein sequence ID" value="KIK25167.1"/>
    <property type="molecule type" value="Genomic_DNA"/>
</dbReference>
<proteinExistence type="predicted"/>
<dbReference type="Proteomes" id="UP000054018">
    <property type="component" value="Unassembled WGS sequence"/>
</dbReference>
<reference evidence="1 2" key="1">
    <citation type="submission" date="2014-04" db="EMBL/GenBank/DDBJ databases">
        <authorList>
            <consortium name="DOE Joint Genome Institute"/>
            <person name="Kuo A."/>
            <person name="Kohler A."/>
            <person name="Costa M.D."/>
            <person name="Nagy L.G."/>
            <person name="Floudas D."/>
            <person name="Copeland A."/>
            <person name="Barry K.W."/>
            <person name="Cichocki N."/>
            <person name="Veneault-Fourrey C."/>
            <person name="LaButti K."/>
            <person name="Lindquist E.A."/>
            <person name="Lipzen A."/>
            <person name="Lundell T."/>
            <person name="Morin E."/>
            <person name="Murat C."/>
            <person name="Sun H."/>
            <person name="Tunlid A."/>
            <person name="Henrissat B."/>
            <person name="Grigoriev I.V."/>
            <person name="Hibbett D.S."/>
            <person name="Martin F."/>
            <person name="Nordberg H.P."/>
            <person name="Cantor M.N."/>
            <person name="Hua S.X."/>
        </authorList>
    </citation>
    <scope>NUCLEOTIDE SEQUENCE [LARGE SCALE GENOMIC DNA]</scope>
    <source>
        <strain evidence="1 2">441</strain>
    </source>
</reference>
<sequence>MLPQIRRRLRVPSDYFRMVQKVKERRVSIRLPEYAHDFPESGIVARYEYVTGRRLLAL</sequence>
<dbReference type="HOGENOM" id="CLU_2979986_0_0_1"/>
<reference evidence="2" key="2">
    <citation type="submission" date="2015-01" db="EMBL/GenBank/DDBJ databases">
        <title>Evolutionary Origins and Diversification of the Mycorrhizal Mutualists.</title>
        <authorList>
            <consortium name="DOE Joint Genome Institute"/>
            <consortium name="Mycorrhizal Genomics Consortium"/>
            <person name="Kohler A."/>
            <person name="Kuo A."/>
            <person name="Nagy L.G."/>
            <person name="Floudas D."/>
            <person name="Copeland A."/>
            <person name="Barry K.W."/>
            <person name="Cichocki N."/>
            <person name="Veneault-Fourrey C."/>
            <person name="LaButti K."/>
            <person name="Lindquist E.A."/>
            <person name="Lipzen A."/>
            <person name="Lundell T."/>
            <person name="Morin E."/>
            <person name="Murat C."/>
            <person name="Riley R."/>
            <person name="Ohm R."/>
            <person name="Sun H."/>
            <person name="Tunlid A."/>
            <person name="Henrissat B."/>
            <person name="Grigoriev I.V."/>
            <person name="Hibbett D.S."/>
            <person name="Martin F."/>
        </authorList>
    </citation>
    <scope>NUCLEOTIDE SEQUENCE [LARGE SCALE GENOMIC DNA]</scope>
    <source>
        <strain evidence="2">441</strain>
    </source>
</reference>
<protein>
    <submittedName>
        <fullName evidence="1">Uncharacterized protein</fullName>
    </submittedName>
</protein>